<comment type="caution">
    <text evidence="1">The sequence shown here is derived from an EMBL/GenBank/DDBJ whole genome shotgun (WGS) entry which is preliminary data.</text>
</comment>
<dbReference type="AlphaFoldDB" id="A0A9W6I051"/>
<accession>A0A9W6I051</accession>
<proteinExistence type="predicted"/>
<dbReference type="EMBL" id="BSEV01000004">
    <property type="protein sequence ID" value="GLK09262.1"/>
    <property type="molecule type" value="Genomic_DNA"/>
</dbReference>
<evidence type="ECO:0000313" key="2">
    <source>
        <dbReference type="Proteomes" id="UP001143474"/>
    </source>
</evidence>
<protein>
    <submittedName>
        <fullName evidence="1">Uncharacterized protein</fullName>
    </submittedName>
</protein>
<evidence type="ECO:0000313" key="1">
    <source>
        <dbReference type="EMBL" id="GLK09262.1"/>
    </source>
</evidence>
<name>A0A9W6I051_9ACTN</name>
<gene>
    <name evidence="1" type="ORF">GCM10017600_26680</name>
</gene>
<keyword evidence="2" id="KW-1185">Reference proteome</keyword>
<sequence length="41" mass="4304">MAVVQQAGGFGAQLADIESVAAFHGDNYEVLVHRSFAKTAP</sequence>
<reference evidence="1" key="2">
    <citation type="submission" date="2023-01" db="EMBL/GenBank/DDBJ databases">
        <authorList>
            <person name="Sun Q."/>
            <person name="Evtushenko L."/>
        </authorList>
    </citation>
    <scope>NUCLEOTIDE SEQUENCE</scope>
    <source>
        <strain evidence="1">VKM Ac-2007</strain>
    </source>
</reference>
<dbReference type="Proteomes" id="UP001143474">
    <property type="component" value="Unassembled WGS sequence"/>
</dbReference>
<organism evidence="1 2">
    <name type="scientific">Streptosporangium carneum</name>
    <dbReference type="NCBI Taxonomy" id="47481"/>
    <lineage>
        <taxon>Bacteria</taxon>
        <taxon>Bacillati</taxon>
        <taxon>Actinomycetota</taxon>
        <taxon>Actinomycetes</taxon>
        <taxon>Streptosporangiales</taxon>
        <taxon>Streptosporangiaceae</taxon>
        <taxon>Streptosporangium</taxon>
    </lineage>
</organism>
<reference evidence="1" key="1">
    <citation type="journal article" date="2014" name="Int. J. Syst. Evol. Microbiol.">
        <title>Complete genome sequence of Corynebacterium casei LMG S-19264T (=DSM 44701T), isolated from a smear-ripened cheese.</title>
        <authorList>
            <consortium name="US DOE Joint Genome Institute (JGI-PGF)"/>
            <person name="Walter F."/>
            <person name="Albersmeier A."/>
            <person name="Kalinowski J."/>
            <person name="Ruckert C."/>
        </authorList>
    </citation>
    <scope>NUCLEOTIDE SEQUENCE</scope>
    <source>
        <strain evidence="1">VKM Ac-2007</strain>
    </source>
</reference>